<dbReference type="AlphaFoldDB" id="A0A402CAV2"/>
<evidence type="ECO:0000313" key="1">
    <source>
        <dbReference type="EMBL" id="GCE40765.1"/>
    </source>
</evidence>
<name>A0A402CAV2_RHOWR</name>
<protein>
    <submittedName>
        <fullName evidence="1">Uncharacterized protein</fullName>
    </submittedName>
</protein>
<proteinExistence type="predicted"/>
<organism evidence="1 2">
    <name type="scientific">Rhodococcus wratislaviensis</name>
    <name type="common">Tsukamurella wratislaviensis</name>
    <dbReference type="NCBI Taxonomy" id="44752"/>
    <lineage>
        <taxon>Bacteria</taxon>
        <taxon>Bacillati</taxon>
        <taxon>Actinomycetota</taxon>
        <taxon>Actinomycetes</taxon>
        <taxon>Mycobacteriales</taxon>
        <taxon>Nocardiaceae</taxon>
        <taxon>Rhodococcus</taxon>
    </lineage>
</organism>
<reference evidence="1 2" key="1">
    <citation type="submission" date="2018-11" db="EMBL/GenBank/DDBJ databases">
        <title>Microbial catabolism of amino acid.</title>
        <authorList>
            <person name="Hibi M."/>
            <person name="Ogawa J."/>
        </authorList>
    </citation>
    <scope>NUCLEOTIDE SEQUENCE [LARGE SCALE GENOMIC DNA]</scope>
    <source>
        <strain evidence="1 2">C31-06</strain>
    </source>
</reference>
<dbReference type="EMBL" id="BHYM01000037">
    <property type="protein sequence ID" value="GCE40765.1"/>
    <property type="molecule type" value="Genomic_DNA"/>
</dbReference>
<dbReference type="Proteomes" id="UP000287519">
    <property type="component" value="Unassembled WGS sequence"/>
</dbReference>
<keyword evidence="2" id="KW-1185">Reference proteome</keyword>
<sequence>MARIERYLSVVGVRVEALREVGQQTVGKGVIDELVGRWRFFSGEG</sequence>
<comment type="caution">
    <text evidence="1">The sequence shown here is derived from an EMBL/GenBank/DDBJ whole genome shotgun (WGS) entry which is preliminary data.</text>
</comment>
<accession>A0A402CAV2</accession>
<evidence type="ECO:0000313" key="2">
    <source>
        <dbReference type="Proteomes" id="UP000287519"/>
    </source>
</evidence>
<gene>
    <name evidence="1" type="ORF">Rhow_004408</name>
</gene>